<keyword evidence="3" id="KW-1185">Reference proteome</keyword>
<dbReference type="Pfam" id="PF21002">
    <property type="entry name" value="TMEM106_N"/>
    <property type="match status" value="1"/>
</dbReference>
<reference evidence="2 3" key="1">
    <citation type="submission" date="2021-06" db="EMBL/GenBank/DDBJ databases">
        <authorList>
            <person name="Palmer J.M."/>
        </authorList>
    </citation>
    <scope>NUCLEOTIDE SEQUENCE [LARGE SCALE GENOMIC DNA]</scope>
    <source>
        <strain evidence="3">if_2019</strain>
        <tissue evidence="2">Muscle</tissue>
    </source>
</reference>
<dbReference type="Proteomes" id="UP001482620">
    <property type="component" value="Unassembled WGS sequence"/>
</dbReference>
<organism evidence="2 3">
    <name type="scientific">Ilyodon furcidens</name>
    <name type="common">goldbreast splitfin</name>
    <dbReference type="NCBI Taxonomy" id="33524"/>
    <lineage>
        <taxon>Eukaryota</taxon>
        <taxon>Metazoa</taxon>
        <taxon>Chordata</taxon>
        <taxon>Craniata</taxon>
        <taxon>Vertebrata</taxon>
        <taxon>Euteleostomi</taxon>
        <taxon>Actinopterygii</taxon>
        <taxon>Neopterygii</taxon>
        <taxon>Teleostei</taxon>
        <taxon>Neoteleostei</taxon>
        <taxon>Acanthomorphata</taxon>
        <taxon>Ovalentaria</taxon>
        <taxon>Atherinomorphae</taxon>
        <taxon>Cyprinodontiformes</taxon>
        <taxon>Goodeidae</taxon>
        <taxon>Ilyodon</taxon>
    </lineage>
</organism>
<feature type="domain" description="Transmembrane protein 106 N-terminal" evidence="1">
    <location>
        <begin position="5"/>
        <end position="58"/>
    </location>
</feature>
<sequence>METQNGKVAGVSQLPYVEFTGRGSVTCPTCQGTRMVPRGKSTCCIDSIHDQGLRPRRILGLVLHFLHSMDVSYVGVKSVYVSCDRDLHCVNHNLCLHIHW</sequence>
<dbReference type="EMBL" id="JAHRIQ010039825">
    <property type="protein sequence ID" value="MEQ2234451.1"/>
    <property type="molecule type" value="Genomic_DNA"/>
</dbReference>
<name>A0ABV0TNS5_9TELE</name>
<dbReference type="InterPro" id="IPR009790">
    <property type="entry name" value="TMEM106"/>
</dbReference>
<dbReference type="PANTHER" id="PTHR28556">
    <property type="entry name" value="TRANSMEMBRANE PROTEIN 106B"/>
    <property type="match status" value="1"/>
</dbReference>
<proteinExistence type="predicted"/>
<protein>
    <recommendedName>
        <fullName evidence="1">Transmembrane protein 106 N-terminal domain-containing protein</fullName>
    </recommendedName>
</protein>
<accession>A0ABV0TNS5</accession>
<dbReference type="InterPro" id="IPR048511">
    <property type="entry name" value="TMEM106_N"/>
</dbReference>
<comment type="caution">
    <text evidence="2">The sequence shown here is derived from an EMBL/GenBank/DDBJ whole genome shotgun (WGS) entry which is preliminary data.</text>
</comment>
<evidence type="ECO:0000259" key="1">
    <source>
        <dbReference type="Pfam" id="PF21002"/>
    </source>
</evidence>
<dbReference type="PANTHER" id="PTHR28556:SF1">
    <property type="entry name" value="TRANSMEMBRANE PROTEIN 106B"/>
    <property type="match status" value="1"/>
</dbReference>
<evidence type="ECO:0000313" key="2">
    <source>
        <dbReference type="EMBL" id="MEQ2234451.1"/>
    </source>
</evidence>
<evidence type="ECO:0000313" key="3">
    <source>
        <dbReference type="Proteomes" id="UP001482620"/>
    </source>
</evidence>
<gene>
    <name evidence="2" type="ORF">ILYODFUR_031952</name>
</gene>